<keyword evidence="2" id="KW-0540">Nuclease</keyword>
<comment type="cofactor">
    <cofactor evidence="1">
        <name>a divalent metal cation</name>
        <dbReference type="ChEBI" id="CHEBI:60240"/>
    </cofactor>
</comment>
<evidence type="ECO:0000313" key="8">
    <source>
        <dbReference type="EMBL" id="QDV22670.1"/>
    </source>
</evidence>
<evidence type="ECO:0000256" key="4">
    <source>
        <dbReference type="ARBA" id="ARBA00022801"/>
    </source>
</evidence>
<dbReference type="PANTHER" id="PTHR30636:SF3">
    <property type="entry name" value="UPF0701 PROTEIN YICC"/>
    <property type="match status" value="1"/>
</dbReference>
<dbReference type="Pfam" id="PF08340">
    <property type="entry name" value="YicC-like_C"/>
    <property type="match status" value="1"/>
</dbReference>
<keyword evidence="9" id="KW-1185">Reference proteome</keyword>
<evidence type="ECO:0000256" key="2">
    <source>
        <dbReference type="ARBA" id="ARBA00022722"/>
    </source>
</evidence>
<feature type="domain" description="Endoribonuclease YicC-like C-terminal" evidence="7">
    <location>
        <begin position="172"/>
        <end position="293"/>
    </location>
</feature>
<dbReference type="KEGG" id="ahel:Q31a_09560"/>
<dbReference type="GO" id="GO:0016787">
    <property type="term" value="F:hydrolase activity"/>
    <property type="evidence" value="ECO:0007669"/>
    <property type="project" value="UniProtKB-KW"/>
</dbReference>
<dbReference type="NCBIfam" id="TIGR00255">
    <property type="entry name" value="YicC/YloC family endoribonuclease"/>
    <property type="match status" value="1"/>
</dbReference>
<protein>
    <recommendedName>
        <fullName evidence="10">YicC-like family, N-terminal region</fullName>
    </recommendedName>
</protein>
<dbReference type="PANTHER" id="PTHR30636">
    <property type="entry name" value="UPF0701 PROTEIN YICC"/>
    <property type="match status" value="1"/>
</dbReference>
<dbReference type="InterPro" id="IPR013551">
    <property type="entry name" value="YicC-like_C"/>
</dbReference>
<accession>A0A518G272</accession>
<organism evidence="8 9">
    <name type="scientific">Aureliella helgolandensis</name>
    <dbReference type="NCBI Taxonomy" id="2527968"/>
    <lineage>
        <taxon>Bacteria</taxon>
        <taxon>Pseudomonadati</taxon>
        <taxon>Planctomycetota</taxon>
        <taxon>Planctomycetia</taxon>
        <taxon>Pirellulales</taxon>
        <taxon>Pirellulaceae</taxon>
        <taxon>Aureliella</taxon>
    </lineage>
</organism>
<dbReference type="OrthoDB" id="9771229at2"/>
<sequence length="293" mass="32243">MTGQGQGRIQCGSTDIAVEVRAVNNRHLKLSLRTSDGLGVLEPQIEAVVRGALRRGSLQLNVQATGGALQSDYRLQASVIEGYWNQCQEIGQRLNIAQTVTWGDLLALPGTVIDPRGQGERKAPSEELARATLAAVQQALDSLNAMRLAEGESMGVELSRQLENLRAIVNLIEERAPQVVAEYRTRLTTKLTAALAEIDGHLPEGDVVREVLLMADKADIREEIVRLRSHFSQFEQLLGAAESPGRKLDFLIQELFRETNTIGSKANDADVAQRVVDMKTTIEQMRELVQNVE</sequence>
<evidence type="ECO:0000259" key="7">
    <source>
        <dbReference type="Pfam" id="PF08340"/>
    </source>
</evidence>
<dbReference type="EMBL" id="CP036298">
    <property type="protein sequence ID" value="QDV22670.1"/>
    <property type="molecule type" value="Genomic_DNA"/>
</dbReference>
<evidence type="ECO:0000313" key="9">
    <source>
        <dbReference type="Proteomes" id="UP000318017"/>
    </source>
</evidence>
<evidence type="ECO:0008006" key="10">
    <source>
        <dbReference type="Google" id="ProtNLM"/>
    </source>
</evidence>
<dbReference type="InterPro" id="IPR005229">
    <property type="entry name" value="YicC/YloC-like"/>
</dbReference>
<dbReference type="AlphaFoldDB" id="A0A518G272"/>
<reference evidence="8 9" key="1">
    <citation type="submission" date="2019-02" db="EMBL/GenBank/DDBJ databases">
        <title>Deep-cultivation of Planctomycetes and their phenomic and genomic characterization uncovers novel biology.</title>
        <authorList>
            <person name="Wiegand S."/>
            <person name="Jogler M."/>
            <person name="Boedeker C."/>
            <person name="Pinto D."/>
            <person name="Vollmers J."/>
            <person name="Rivas-Marin E."/>
            <person name="Kohn T."/>
            <person name="Peeters S.H."/>
            <person name="Heuer A."/>
            <person name="Rast P."/>
            <person name="Oberbeckmann S."/>
            <person name="Bunk B."/>
            <person name="Jeske O."/>
            <person name="Meyerdierks A."/>
            <person name="Storesund J.E."/>
            <person name="Kallscheuer N."/>
            <person name="Luecker S."/>
            <person name="Lage O.M."/>
            <person name="Pohl T."/>
            <person name="Merkel B.J."/>
            <person name="Hornburger P."/>
            <person name="Mueller R.-W."/>
            <person name="Bruemmer F."/>
            <person name="Labrenz M."/>
            <person name="Spormann A.M."/>
            <person name="Op den Camp H."/>
            <person name="Overmann J."/>
            <person name="Amann R."/>
            <person name="Jetten M.S.M."/>
            <person name="Mascher T."/>
            <person name="Medema M.H."/>
            <person name="Devos D.P."/>
            <person name="Kaster A.-K."/>
            <person name="Ovreas L."/>
            <person name="Rohde M."/>
            <person name="Galperin M.Y."/>
            <person name="Jogler C."/>
        </authorList>
    </citation>
    <scope>NUCLEOTIDE SEQUENCE [LARGE SCALE GENOMIC DNA]</scope>
    <source>
        <strain evidence="8 9">Q31a</strain>
    </source>
</reference>
<evidence type="ECO:0000256" key="5">
    <source>
        <dbReference type="ARBA" id="ARBA00035648"/>
    </source>
</evidence>
<name>A0A518G272_9BACT</name>
<proteinExistence type="inferred from homology"/>
<dbReference type="InterPro" id="IPR013527">
    <property type="entry name" value="YicC-like_N"/>
</dbReference>
<comment type="similarity">
    <text evidence="5">Belongs to the YicC/YloC family.</text>
</comment>
<keyword evidence="4" id="KW-0378">Hydrolase</keyword>
<dbReference type="Proteomes" id="UP000318017">
    <property type="component" value="Chromosome"/>
</dbReference>
<dbReference type="GO" id="GO:0004521">
    <property type="term" value="F:RNA endonuclease activity"/>
    <property type="evidence" value="ECO:0007669"/>
    <property type="project" value="InterPro"/>
</dbReference>
<dbReference type="RefSeq" id="WP_145074544.1">
    <property type="nucleotide sequence ID" value="NZ_CP036298.1"/>
</dbReference>
<evidence type="ECO:0000259" key="6">
    <source>
        <dbReference type="Pfam" id="PF03755"/>
    </source>
</evidence>
<gene>
    <name evidence="8" type="ORF">Q31a_09560</name>
</gene>
<keyword evidence="3" id="KW-0255">Endonuclease</keyword>
<evidence type="ECO:0000256" key="3">
    <source>
        <dbReference type="ARBA" id="ARBA00022759"/>
    </source>
</evidence>
<dbReference type="Pfam" id="PF03755">
    <property type="entry name" value="YicC-like_N"/>
    <property type="match status" value="1"/>
</dbReference>
<feature type="domain" description="Endoribonuclease YicC-like N-terminal" evidence="6">
    <location>
        <begin position="1"/>
        <end position="154"/>
    </location>
</feature>
<evidence type="ECO:0000256" key="1">
    <source>
        <dbReference type="ARBA" id="ARBA00001968"/>
    </source>
</evidence>